<reference evidence="2" key="1">
    <citation type="journal article" date="2023" name="Science">
        <title>Genome structures resolve the early diversification of teleost fishes.</title>
        <authorList>
            <person name="Parey E."/>
            <person name="Louis A."/>
            <person name="Montfort J."/>
            <person name="Bouchez O."/>
            <person name="Roques C."/>
            <person name="Iampietro C."/>
            <person name="Lluch J."/>
            <person name="Castinel A."/>
            <person name="Donnadieu C."/>
            <person name="Desvignes T."/>
            <person name="Floi Bucao C."/>
            <person name="Jouanno E."/>
            <person name="Wen M."/>
            <person name="Mejri S."/>
            <person name="Dirks R."/>
            <person name="Jansen H."/>
            <person name="Henkel C."/>
            <person name="Chen W.J."/>
            <person name="Zahm M."/>
            <person name="Cabau C."/>
            <person name="Klopp C."/>
            <person name="Thompson A.W."/>
            <person name="Robinson-Rechavi M."/>
            <person name="Braasch I."/>
            <person name="Lecointre G."/>
            <person name="Bobe J."/>
            <person name="Postlethwait J.H."/>
            <person name="Berthelot C."/>
            <person name="Roest Crollius H."/>
            <person name="Guiguen Y."/>
        </authorList>
    </citation>
    <scope>NUCLEOTIDE SEQUENCE</scope>
    <source>
        <strain evidence="2">NC1722</strain>
    </source>
</reference>
<dbReference type="Proteomes" id="UP001221898">
    <property type="component" value="Unassembled WGS sequence"/>
</dbReference>
<sequence>METTVRPGGVLPLDTIPAVRKSSMYPCVPGMGLRPFSPWQGDSLCREGNTNGPRRGIATATRASQSRTEGRGPSTETPFVDSFPSAMPFGATLQEFRMPSLKGVFVFANRTPGGVSAPRTAA</sequence>
<protein>
    <submittedName>
        <fullName evidence="2">Uncharacterized protein</fullName>
    </submittedName>
</protein>
<comment type="caution">
    <text evidence="2">The sequence shown here is derived from an EMBL/GenBank/DDBJ whole genome shotgun (WGS) entry which is preliminary data.</text>
</comment>
<dbReference type="AlphaFoldDB" id="A0AAD7RL33"/>
<proteinExistence type="predicted"/>
<keyword evidence="3" id="KW-1185">Reference proteome</keyword>
<evidence type="ECO:0000313" key="3">
    <source>
        <dbReference type="Proteomes" id="UP001221898"/>
    </source>
</evidence>
<accession>A0AAD7RL33</accession>
<name>A0AAD7RL33_9TELE</name>
<gene>
    <name evidence="2" type="ORF">AAFF_G00199320</name>
</gene>
<feature type="region of interest" description="Disordered" evidence="1">
    <location>
        <begin position="41"/>
        <end position="83"/>
    </location>
</feature>
<evidence type="ECO:0000256" key="1">
    <source>
        <dbReference type="SAM" id="MobiDB-lite"/>
    </source>
</evidence>
<organism evidence="2 3">
    <name type="scientific">Aldrovandia affinis</name>
    <dbReference type="NCBI Taxonomy" id="143900"/>
    <lineage>
        <taxon>Eukaryota</taxon>
        <taxon>Metazoa</taxon>
        <taxon>Chordata</taxon>
        <taxon>Craniata</taxon>
        <taxon>Vertebrata</taxon>
        <taxon>Euteleostomi</taxon>
        <taxon>Actinopterygii</taxon>
        <taxon>Neopterygii</taxon>
        <taxon>Teleostei</taxon>
        <taxon>Notacanthiformes</taxon>
        <taxon>Halosauridae</taxon>
        <taxon>Aldrovandia</taxon>
    </lineage>
</organism>
<dbReference type="EMBL" id="JAINUG010000266">
    <property type="protein sequence ID" value="KAJ8384726.1"/>
    <property type="molecule type" value="Genomic_DNA"/>
</dbReference>
<evidence type="ECO:0000313" key="2">
    <source>
        <dbReference type="EMBL" id="KAJ8384726.1"/>
    </source>
</evidence>